<gene>
    <name evidence="1" type="ORF">PNU26_07460</name>
</gene>
<evidence type="ECO:0000313" key="2">
    <source>
        <dbReference type="Proteomes" id="UP001210204"/>
    </source>
</evidence>
<dbReference type="AlphaFoldDB" id="A0AAW6D6A3"/>
<accession>A0AAW6D6A3</accession>
<name>A0AAW6D6A3_STRSL</name>
<reference evidence="1" key="1">
    <citation type="submission" date="2023-01" db="EMBL/GenBank/DDBJ databases">
        <title>Human gut microbiome strain richness.</title>
        <authorList>
            <person name="Chen-Liaw A."/>
        </authorList>
    </citation>
    <scope>NUCLEOTIDE SEQUENCE</scope>
    <source>
        <strain evidence="1">1001095st1_G4_1001095IJ_161003</strain>
    </source>
</reference>
<proteinExistence type="predicted"/>
<sequence>MEKNGYKSYGLRNGLEWDSGTGSGDEVIYLVDFDLDKQYDVSKYKKLPDFAKLKSDETIDANINEIVEKGILKDVKKDSKGSPKASIIYNLKVKKGDYTKWR</sequence>
<protein>
    <submittedName>
        <fullName evidence="1">Uncharacterized protein</fullName>
    </submittedName>
</protein>
<dbReference type="EMBL" id="JAQMJT010000007">
    <property type="protein sequence ID" value="MDB8614232.1"/>
    <property type="molecule type" value="Genomic_DNA"/>
</dbReference>
<evidence type="ECO:0000313" key="1">
    <source>
        <dbReference type="EMBL" id="MDB8614232.1"/>
    </source>
</evidence>
<comment type="caution">
    <text evidence="1">The sequence shown here is derived from an EMBL/GenBank/DDBJ whole genome shotgun (WGS) entry which is preliminary data.</text>
</comment>
<dbReference type="Proteomes" id="UP001210204">
    <property type="component" value="Unassembled WGS sequence"/>
</dbReference>
<dbReference type="RefSeq" id="WP_230310614.1">
    <property type="nucleotide sequence ID" value="NZ_JADOZZ010000027.1"/>
</dbReference>
<organism evidence="1 2">
    <name type="scientific">Streptococcus salivarius</name>
    <dbReference type="NCBI Taxonomy" id="1304"/>
    <lineage>
        <taxon>Bacteria</taxon>
        <taxon>Bacillati</taxon>
        <taxon>Bacillota</taxon>
        <taxon>Bacilli</taxon>
        <taxon>Lactobacillales</taxon>
        <taxon>Streptococcaceae</taxon>
        <taxon>Streptococcus</taxon>
    </lineage>
</organism>